<dbReference type="PRINTS" id="PR00455">
    <property type="entry name" value="HTHTETR"/>
</dbReference>
<feature type="region of interest" description="Disordered" evidence="5">
    <location>
        <begin position="196"/>
        <end position="224"/>
    </location>
</feature>
<dbReference type="OrthoDB" id="9795242at2"/>
<keyword evidence="2 4" id="KW-0238">DNA-binding</keyword>
<evidence type="ECO:0000256" key="5">
    <source>
        <dbReference type="SAM" id="MobiDB-lite"/>
    </source>
</evidence>
<dbReference type="InterPro" id="IPR001647">
    <property type="entry name" value="HTH_TetR"/>
</dbReference>
<dbReference type="AlphaFoldDB" id="A0A4S1X0J1"/>
<dbReference type="Gene3D" id="1.10.357.10">
    <property type="entry name" value="Tetracycline Repressor, domain 2"/>
    <property type="match status" value="1"/>
</dbReference>
<dbReference type="PROSITE" id="PS50977">
    <property type="entry name" value="HTH_TETR_2"/>
    <property type="match status" value="1"/>
</dbReference>
<gene>
    <name evidence="7" type="ORF">E5A73_20320</name>
</gene>
<dbReference type="PANTHER" id="PTHR47506:SF1">
    <property type="entry name" value="HTH-TYPE TRANSCRIPTIONAL REGULATOR YJDC"/>
    <property type="match status" value="1"/>
</dbReference>
<feature type="DNA-binding region" description="H-T-H motif" evidence="4">
    <location>
        <begin position="29"/>
        <end position="48"/>
    </location>
</feature>
<dbReference type="Gene3D" id="1.10.10.60">
    <property type="entry name" value="Homeodomain-like"/>
    <property type="match status" value="1"/>
</dbReference>
<evidence type="ECO:0000256" key="2">
    <source>
        <dbReference type="ARBA" id="ARBA00023125"/>
    </source>
</evidence>
<proteinExistence type="predicted"/>
<dbReference type="Pfam" id="PF16925">
    <property type="entry name" value="TetR_C_13"/>
    <property type="match status" value="1"/>
</dbReference>
<keyword evidence="1" id="KW-0805">Transcription regulation</keyword>
<dbReference type="PANTHER" id="PTHR47506">
    <property type="entry name" value="TRANSCRIPTIONAL REGULATORY PROTEIN"/>
    <property type="match status" value="1"/>
</dbReference>
<comment type="caution">
    <text evidence="7">The sequence shown here is derived from an EMBL/GenBank/DDBJ whole genome shotgun (WGS) entry which is preliminary data.</text>
</comment>
<dbReference type="Pfam" id="PF00440">
    <property type="entry name" value="TetR_N"/>
    <property type="match status" value="1"/>
</dbReference>
<dbReference type="EMBL" id="SRXT01000009">
    <property type="protein sequence ID" value="TGX49183.1"/>
    <property type="molecule type" value="Genomic_DNA"/>
</dbReference>
<evidence type="ECO:0000313" key="7">
    <source>
        <dbReference type="EMBL" id="TGX49183.1"/>
    </source>
</evidence>
<evidence type="ECO:0000259" key="6">
    <source>
        <dbReference type="PROSITE" id="PS50977"/>
    </source>
</evidence>
<evidence type="ECO:0000256" key="4">
    <source>
        <dbReference type="PROSITE-ProRule" id="PRU00335"/>
    </source>
</evidence>
<evidence type="ECO:0000256" key="1">
    <source>
        <dbReference type="ARBA" id="ARBA00023015"/>
    </source>
</evidence>
<feature type="domain" description="HTH tetR-type" evidence="6">
    <location>
        <begin position="6"/>
        <end position="66"/>
    </location>
</feature>
<keyword evidence="3" id="KW-0804">Transcription</keyword>
<organism evidence="7 8">
    <name type="scientific">Sphingomonas gei</name>
    <dbReference type="NCBI Taxonomy" id="1395960"/>
    <lineage>
        <taxon>Bacteria</taxon>
        <taxon>Pseudomonadati</taxon>
        <taxon>Pseudomonadota</taxon>
        <taxon>Alphaproteobacteria</taxon>
        <taxon>Sphingomonadales</taxon>
        <taxon>Sphingomonadaceae</taxon>
        <taxon>Sphingomonas</taxon>
    </lineage>
</organism>
<protein>
    <submittedName>
        <fullName evidence="7">TetR/AcrR family transcriptional regulator</fullName>
    </submittedName>
</protein>
<name>A0A4S1X0J1_9SPHN</name>
<evidence type="ECO:0000313" key="8">
    <source>
        <dbReference type="Proteomes" id="UP000306147"/>
    </source>
</evidence>
<accession>A0A4S1X0J1</accession>
<keyword evidence="8" id="KW-1185">Reference proteome</keyword>
<dbReference type="InterPro" id="IPR036271">
    <property type="entry name" value="Tet_transcr_reg_TetR-rel_C_sf"/>
</dbReference>
<sequence length="224" mass="24493">MGRHREFDVDEVLDAAVKVFWRKGYEGTTYGDLVDATGVERPALYSAFGNKEALFIKALARYDERYLDYMPEALALPTAREVATRIIRQAVDLNTRFPEHTGCLGINGGLAVSDDAEPVRRKLNEYRLAGQDRLRERFARAKADGDLPDSADPLALAAFVTTVTQGIAVQAKAGLDRETLELVANEALSCSAFRFSPSEKEGSGADARAAARADHKQGNENVSN</sequence>
<dbReference type="SUPFAM" id="SSF46689">
    <property type="entry name" value="Homeodomain-like"/>
    <property type="match status" value="1"/>
</dbReference>
<dbReference type="InterPro" id="IPR011075">
    <property type="entry name" value="TetR_C"/>
</dbReference>
<reference evidence="7 8" key="1">
    <citation type="submission" date="2019-04" db="EMBL/GenBank/DDBJ databases">
        <title>Sphingomonas psychrotolerans sp. nov., isolated from soil in the Tianshan Mountains, Xinjiang, China.</title>
        <authorList>
            <person name="Luo Y."/>
            <person name="Sheng H."/>
        </authorList>
    </citation>
    <scope>NUCLEOTIDE SEQUENCE [LARGE SCALE GENOMIC DNA]</scope>
    <source>
        <strain evidence="7 8">ZFGT-11</strain>
    </source>
</reference>
<evidence type="ECO:0000256" key="3">
    <source>
        <dbReference type="ARBA" id="ARBA00023163"/>
    </source>
</evidence>
<feature type="compositionally biased region" description="Basic and acidic residues" evidence="5">
    <location>
        <begin position="197"/>
        <end position="218"/>
    </location>
</feature>
<dbReference type="SUPFAM" id="SSF48498">
    <property type="entry name" value="Tetracyclin repressor-like, C-terminal domain"/>
    <property type="match status" value="1"/>
</dbReference>
<dbReference type="RefSeq" id="WP_135965677.1">
    <property type="nucleotide sequence ID" value="NZ_SRXT01000009.1"/>
</dbReference>
<dbReference type="InterPro" id="IPR009057">
    <property type="entry name" value="Homeodomain-like_sf"/>
</dbReference>
<dbReference type="Proteomes" id="UP000306147">
    <property type="component" value="Unassembled WGS sequence"/>
</dbReference>
<dbReference type="GO" id="GO:0003677">
    <property type="term" value="F:DNA binding"/>
    <property type="evidence" value="ECO:0007669"/>
    <property type="project" value="UniProtKB-UniRule"/>
</dbReference>